<accession>A0ABP8KWR8</accession>
<dbReference type="EMBL" id="BAABHB010000016">
    <property type="protein sequence ID" value="GAA4418285.1"/>
    <property type="molecule type" value="Genomic_DNA"/>
</dbReference>
<gene>
    <name evidence="1" type="ORF">GCM10023187_51570</name>
</gene>
<organism evidence="1 2">
    <name type="scientific">Nibrella viscosa</name>
    <dbReference type="NCBI Taxonomy" id="1084524"/>
    <lineage>
        <taxon>Bacteria</taxon>
        <taxon>Pseudomonadati</taxon>
        <taxon>Bacteroidota</taxon>
        <taxon>Cytophagia</taxon>
        <taxon>Cytophagales</taxon>
        <taxon>Spirosomataceae</taxon>
        <taxon>Nibrella</taxon>
    </lineage>
</organism>
<evidence type="ECO:0000313" key="1">
    <source>
        <dbReference type="EMBL" id="GAA4418285.1"/>
    </source>
</evidence>
<dbReference type="RefSeq" id="WP_345270943.1">
    <property type="nucleotide sequence ID" value="NZ_BAABHB010000016.1"/>
</dbReference>
<dbReference type="Proteomes" id="UP001500936">
    <property type="component" value="Unassembled WGS sequence"/>
</dbReference>
<evidence type="ECO:0000313" key="2">
    <source>
        <dbReference type="Proteomes" id="UP001500936"/>
    </source>
</evidence>
<reference evidence="2" key="1">
    <citation type="journal article" date="2019" name="Int. J. Syst. Evol. Microbiol.">
        <title>The Global Catalogue of Microorganisms (GCM) 10K type strain sequencing project: providing services to taxonomists for standard genome sequencing and annotation.</title>
        <authorList>
            <consortium name="The Broad Institute Genomics Platform"/>
            <consortium name="The Broad Institute Genome Sequencing Center for Infectious Disease"/>
            <person name="Wu L."/>
            <person name="Ma J."/>
        </authorList>
    </citation>
    <scope>NUCLEOTIDE SEQUENCE [LARGE SCALE GENOMIC DNA]</scope>
    <source>
        <strain evidence="2">JCM 17925</strain>
    </source>
</reference>
<name>A0ABP8KWR8_9BACT</name>
<comment type="caution">
    <text evidence="1">The sequence shown here is derived from an EMBL/GenBank/DDBJ whole genome shotgun (WGS) entry which is preliminary data.</text>
</comment>
<sequence length="58" mass="6646">MKTEKYQQIRLMAQMSGKSFLELKTHYDCKETIDTTTAYPVRTYVKISTSVPKTSVPA</sequence>
<proteinExistence type="predicted"/>
<keyword evidence="2" id="KW-1185">Reference proteome</keyword>
<protein>
    <submittedName>
        <fullName evidence="1">Uncharacterized protein</fullName>
    </submittedName>
</protein>